<proteinExistence type="predicted"/>
<dbReference type="AlphaFoldDB" id="A0A4Y2GJZ3"/>
<sequence length="137" mass="16239">MSTLNRKISKQFHDSYKVIDGRRVVKFPWKKDRTLSSNTYDIALQRLKSLQKKFKNTDFQNIYTELMQDYIDKNQVEIATETLANESRTFYLLHHVVEKQKNNNVKYRIVFDGSSHSPGHPSLNEFLSKGQIYCEKF</sequence>
<name>A0A4Y2GJZ3_ARAVE</name>
<dbReference type="PANTHER" id="PTHR47331">
    <property type="entry name" value="PHD-TYPE DOMAIN-CONTAINING PROTEIN"/>
    <property type="match status" value="1"/>
</dbReference>
<keyword evidence="2" id="KW-1185">Reference proteome</keyword>
<organism evidence="1 2">
    <name type="scientific">Araneus ventricosus</name>
    <name type="common">Orbweaver spider</name>
    <name type="synonym">Epeira ventricosa</name>
    <dbReference type="NCBI Taxonomy" id="182803"/>
    <lineage>
        <taxon>Eukaryota</taxon>
        <taxon>Metazoa</taxon>
        <taxon>Ecdysozoa</taxon>
        <taxon>Arthropoda</taxon>
        <taxon>Chelicerata</taxon>
        <taxon>Arachnida</taxon>
        <taxon>Araneae</taxon>
        <taxon>Araneomorphae</taxon>
        <taxon>Entelegynae</taxon>
        <taxon>Araneoidea</taxon>
        <taxon>Araneidae</taxon>
        <taxon>Araneus</taxon>
    </lineage>
</organism>
<gene>
    <name evidence="1" type="ORF">AVEN_160091_1</name>
</gene>
<evidence type="ECO:0000313" key="2">
    <source>
        <dbReference type="Proteomes" id="UP000499080"/>
    </source>
</evidence>
<reference evidence="1 2" key="1">
    <citation type="journal article" date="2019" name="Sci. Rep.">
        <title>Orb-weaving spider Araneus ventricosus genome elucidates the spidroin gene catalogue.</title>
        <authorList>
            <person name="Kono N."/>
            <person name="Nakamura H."/>
            <person name="Ohtoshi R."/>
            <person name="Moran D.A.P."/>
            <person name="Shinohara A."/>
            <person name="Yoshida Y."/>
            <person name="Fujiwara M."/>
            <person name="Mori M."/>
            <person name="Tomita M."/>
            <person name="Arakawa K."/>
        </authorList>
    </citation>
    <scope>NUCLEOTIDE SEQUENCE [LARGE SCALE GENOMIC DNA]</scope>
</reference>
<dbReference type="PANTHER" id="PTHR47331:SF1">
    <property type="entry name" value="GAG-LIKE PROTEIN"/>
    <property type="match status" value="1"/>
</dbReference>
<dbReference type="Proteomes" id="UP000499080">
    <property type="component" value="Unassembled WGS sequence"/>
</dbReference>
<evidence type="ECO:0000313" key="1">
    <source>
        <dbReference type="EMBL" id="GBM52364.1"/>
    </source>
</evidence>
<dbReference type="OrthoDB" id="6766276at2759"/>
<protein>
    <submittedName>
        <fullName evidence="1">Uncharacterized protein</fullName>
    </submittedName>
</protein>
<dbReference type="EMBL" id="BGPR01001375">
    <property type="protein sequence ID" value="GBM52364.1"/>
    <property type="molecule type" value="Genomic_DNA"/>
</dbReference>
<accession>A0A4Y2GJZ3</accession>
<comment type="caution">
    <text evidence="1">The sequence shown here is derived from an EMBL/GenBank/DDBJ whole genome shotgun (WGS) entry which is preliminary data.</text>
</comment>